<evidence type="ECO:0000313" key="2">
    <source>
        <dbReference type="EMBL" id="WQD37536.1"/>
    </source>
</evidence>
<accession>A0ABZ0W2V8</accession>
<keyword evidence="3" id="KW-1185">Reference proteome</keyword>
<reference evidence="2 3" key="1">
    <citation type="submission" date="2023-12" db="EMBL/GenBank/DDBJ databases">
        <title>Genome sequencing and assembly of bacterial species from a model synthetic community.</title>
        <authorList>
            <person name="Hogle S.L."/>
        </authorList>
    </citation>
    <scope>NUCLEOTIDE SEQUENCE [LARGE SCALE GENOMIC DNA]</scope>
    <source>
        <strain evidence="2 3">HAMBI_3031</strain>
    </source>
</reference>
<name>A0ABZ0W2V8_9BACT</name>
<protein>
    <submittedName>
        <fullName evidence="2">Porin family protein</fullName>
    </submittedName>
</protein>
<dbReference type="EMBL" id="CP139960">
    <property type="protein sequence ID" value="WQD37536.1"/>
    <property type="molecule type" value="Genomic_DNA"/>
</dbReference>
<evidence type="ECO:0000313" key="3">
    <source>
        <dbReference type="Proteomes" id="UP001325680"/>
    </source>
</evidence>
<evidence type="ECO:0000259" key="1">
    <source>
        <dbReference type="Pfam" id="PF13568"/>
    </source>
</evidence>
<proteinExistence type="predicted"/>
<dbReference type="Proteomes" id="UP001325680">
    <property type="component" value="Chromosome"/>
</dbReference>
<organism evidence="2 3">
    <name type="scientific">Niabella yanshanensis</name>
    <dbReference type="NCBI Taxonomy" id="577386"/>
    <lineage>
        <taxon>Bacteria</taxon>
        <taxon>Pseudomonadati</taxon>
        <taxon>Bacteroidota</taxon>
        <taxon>Chitinophagia</taxon>
        <taxon>Chitinophagales</taxon>
        <taxon>Chitinophagaceae</taxon>
        <taxon>Niabella</taxon>
    </lineage>
</organism>
<dbReference type="RefSeq" id="WP_114791682.1">
    <property type="nucleotide sequence ID" value="NZ_CP139960.1"/>
</dbReference>
<sequence length="194" mass="21131">MTNRVFIIAVVALFSTLSVKAQFHIGVKAGVNAGKITGKSFKEEFNYSYLAGGFAEIGLGDKFSINPEVLFSQTTATTDTSFTNTLPNFKNDQLKAKLNYLSIPILVNMRLFGPLHIEAGPQFGIIMNKDKKLLDNGKDAFKKGDFSMVGGASLHISAFRVAARYVIGLSDVSQVTNQDQWKNQALQLSVGVAF</sequence>
<dbReference type="Pfam" id="PF13568">
    <property type="entry name" value="OMP_b-brl_2"/>
    <property type="match status" value="1"/>
</dbReference>
<dbReference type="InterPro" id="IPR025665">
    <property type="entry name" value="Beta-barrel_OMP_2"/>
</dbReference>
<feature type="domain" description="Outer membrane protein beta-barrel" evidence="1">
    <location>
        <begin position="22"/>
        <end position="173"/>
    </location>
</feature>
<gene>
    <name evidence="2" type="ORF">U0035_17840</name>
</gene>